<dbReference type="RefSeq" id="WP_133848069.1">
    <property type="nucleotide sequence ID" value="NZ_SNXZ01000001.1"/>
</dbReference>
<keyword evidence="1" id="KW-1133">Transmembrane helix</keyword>
<name>A0A4R6SMW3_LABRH</name>
<evidence type="ECO:0000256" key="1">
    <source>
        <dbReference type="SAM" id="Phobius"/>
    </source>
</evidence>
<keyword evidence="3" id="KW-1185">Reference proteome</keyword>
<feature type="transmembrane region" description="Helical" evidence="1">
    <location>
        <begin position="184"/>
        <end position="207"/>
    </location>
</feature>
<feature type="transmembrane region" description="Helical" evidence="1">
    <location>
        <begin position="74"/>
        <end position="92"/>
    </location>
</feature>
<dbReference type="Proteomes" id="UP000295444">
    <property type="component" value="Unassembled WGS sequence"/>
</dbReference>
<organism evidence="2 3">
    <name type="scientific">Labedaea rhizosphaerae</name>
    <dbReference type="NCBI Taxonomy" id="598644"/>
    <lineage>
        <taxon>Bacteria</taxon>
        <taxon>Bacillati</taxon>
        <taxon>Actinomycetota</taxon>
        <taxon>Actinomycetes</taxon>
        <taxon>Pseudonocardiales</taxon>
        <taxon>Pseudonocardiaceae</taxon>
        <taxon>Labedaea</taxon>
    </lineage>
</organism>
<keyword evidence="1" id="KW-0812">Transmembrane</keyword>
<dbReference type="EMBL" id="SNXZ01000001">
    <property type="protein sequence ID" value="TDQ05294.1"/>
    <property type="molecule type" value="Genomic_DNA"/>
</dbReference>
<protein>
    <recommendedName>
        <fullName evidence="4">Intracellular septation protein A</fullName>
    </recommendedName>
</protein>
<feature type="transmembrane region" description="Helical" evidence="1">
    <location>
        <begin position="48"/>
        <end position="67"/>
    </location>
</feature>
<keyword evidence="1" id="KW-0472">Membrane</keyword>
<evidence type="ECO:0000313" key="3">
    <source>
        <dbReference type="Proteomes" id="UP000295444"/>
    </source>
</evidence>
<feature type="transmembrane region" description="Helical" evidence="1">
    <location>
        <begin position="104"/>
        <end position="121"/>
    </location>
</feature>
<accession>A0A4R6SMW3</accession>
<evidence type="ECO:0008006" key="4">
    <source>
        <dbReference type="Google" id="ProtNLM"/>
    </source>
</evidence>
<sequence>MTTLTAKPSTGNGNGKNAFRALLPTLVRDVGLPTLAYYLLHWNGASDWTALLAGAVVSGAILVIEAIKARKLEVFSGFMLCIFAAGLLATLISGDARMMIVKDSVATAVVGLAFGLSALTRKPLIYFAARKSHPQPAAFDTKYDSTPAMRSKFKLMSAIWGAGFLIEAAVRVVLAYQLPVSTMVWLSHVLMFGTIGLLALITVKWVAKKGR</sequence>
<dbReference type="OrthoDB" id="4544430at2"/>
<gene>
    <name evidence="2" type="ORF">EV186_1011263</name>
</gene>
<reference evidence="2 3" key="1">
    <citation type="submission" date="2019-03" db="EMBL/GenBank/DDBJ databases">
        <title>Genomic Encyclopedia of Type Strains, Phase IV (KMG-IV): sequencing the most valuable type-strain genomes for metagenomic binning, comparative biology and taxonomic classification.</title>
        <authorList>
            <person name="Goeker M."/>
        </authorList>
    </citation>
    <scope>NUCLEOTIDE SEQUENCE [LARGE SCALE GENOMIC DNA]</scope>
    <source>
        <strain evidence="2 3">DSM 45361</strain>
    </source>
</reference>
<proteinExistence type="predicted"/>
<comment type="caution">
    <text evidence="2">The sequence shown here is derived from an EMBL/GenBank/DDBJ whole genome shotgun (WGS) entry which is preliminary data.</text>
</comment>
<feature type="transmembrane region" description="Helical" evidence="1">
    <location>
        <begin position="158"/>
        <end position="178"/>
    </location>
</feature>
<dbReference type="NCBIfam" id="NF041646">
    <property type="entry name" value="VC0807_fam"/>
    <property type="match status" value="1"/>
</dbReference>
<evidence type="ECO:0000313" key="2">
    <source>
        <dbReference type="EMBL" id="TDQ05294.1"/>
    </source>
</evidence>
<dbReference type="AlphaFoldDB" id="A0A4R6SMW3"/>